<comment type="caution">
    <text evidence="1">The sequence shown here is derived from an EMBL/GenBank/DDBJ whole genome shotgun (WGS) entry which is preliminary data.</text>
</comment>
<dbReference type="GO" id="GO:0016787">
    <property type="term" value="F:hydrolase activity"/>
    <property type="evidence" value="ECO:0007669"/>
    <property type="project" value="UniProtKB-KW"/>
</dbReference>
<dbReference type="RefSeq" id="WP_100705420.1">
    <property type="nucleotide sequence ID" value="NZ_NPDL01000002.1"/>
</dbReference>
<evidence type="ECO:0000313" key="2">
    <source>
        <dbReference type="Proteomes" id="UP000232196"/>
    </source>
</evidence>
<evidence type="ECO:0000313" key="1">
    <source>
        <dbReference type="EMBL" id="PJZ26599.1"/>
    </source>
</evidence>
<dbReference type="Proteomes" id="UP000232196">
    <property type="component" value="Unassembled WGS sequence"/>
</dbReference>
<name>A0A2M9XG26_9LEPT</name>
<dbReference type="EMBL" id="NPDN01000002">
    <property type="protein sequence ID" value="PJZ26599.1"/>
    <property type="molecule type" value="Genomic_DNA"/>
</dbReference>
<sequence length="238" mass="26276">MTSVKITLFQKDLSQPVSPEQRTKLSKEKSDFLILPLYFPGGGNGSPESLASRAKPFLDEIYAISEVYKGAIFGGGMFRRDDEGKLRFSIPIVQNIVLIDWYDVKGLSSEDAPAIPGSGEDSLILGGFRFGIFAGKEIQDKSKLEKLKSDRINLAFHLDSVSDNGTDYSQDLKNYADLSSQYGMFLVRSSGYGIPFGKRRIGRSLLSTPTGVTWKVAETEQEKEIIKTVNINGINGLF</sequence>
<dbReference type="OrthoDB" id="337992at2"/>
<protein>
    <submittedName>
        <fullName evidence="1">Amidohydrolase</fullName>
    </submittedName>
</protein>
<keyword evidence="2" id="KW-1185">Reference proteome</keyword>
<accession>A0A2M9XG26</accession>
<reference evidence="1 2" key="1">
    <citation type="submission" date="2017-07" db="EMBL/GenBank/DDBJ databases">
        <title>Leptospira spp. isolated from tropical soils.</title>
        <authorList>
            <person name="Thibeaux R."/>
            <person name="Iraola G."/>
            <person name="Ferres I."/>
            <person name="Bierque E."/>
            <person name="Girault D."/>
            <person name="Soupe-Gilbert M.-E."/>
            <person name="Picardeau M."/>
            <person name="Goarant C."/>
        </authorList>
    </citation>
    <scope>NUCLEOTIDE SEQUENCE [LARGE SCALE GENOMIC DNA]</scope>
    <source>
        <strain evidence="1 2">MCA1-C-A1</strain>
    </source>
</reference>
<dbReference type="AlphaFoldDB" id="A0A2M9XG26"/>
<gene>
    <name evidence="1" type="ORF">CH357_03655</name>
</gene>
<organism evidence="1 2">
    <name type="scientific">Leptospira hartskeerlii</name>
    <dbReference type="NCBI Taxonomy" id="2023177"/>
    <lineage>
        <taxon>Bacteria</taxon>
        <taxon>Pseudomonadati</taxon>
        <taxon>Spirochaetota</taxon>
        <taxon>Spirochaetia</taxon>
        <taxon>Leptospirales</taxon>
        <taxon>Leptospiraceae</taxon>
        <taxon>Leptospira</taxon>
    </lineage>
</organism>
<keyword evidence="1" id="KW-0378">Hydrolase</keyword>
<proteinExistence type="predicted"/>